<feature type="compositionally biased region" description="Low complexity" evidence="1">
    <location>
        <begin position="113"/>
        <end position="130"/>
    </location>
</feature>
<accession>A0AAD5XQI0</accession>
<gene>
    <name evidence="2" type="ORF">HDU87_006858</name>
</gene>
<protein>
    <submittedName>
        <fullName evidence="2">Uncharacterized protein</fullName>
    </submittedName>
</protein>
<feature type="compositionally biased region" description="Basic and acidic residues" evidence="1">
    <location>
        <begin position="215"/>
        <end position="231"/>
    </location>
</feature>
<feature type="compositionally biased region" description="Basic and acidic residues" evidence="1">
    <location>
        <begin position="284"/>
        <end position="315"/>
    </location>
</feature>
<dbReference type="AlphaFoldDB" id="A0AAD5XQI0"/>
<keyword evidence="3" id="KW-1185">Reference proteome</keyword>
<feature type="region of interest" description="Disordered" evidence="1">
    <location>
        <begin position="203"/>
        <end position="327"/>
    </location>
</feature>
<evidence type="ECO:0000256" key="1">
    <source>
        <dbReference type="SAM" id="MobiDB-lite"/>
    </source>
</evidence>
<evidence type="ECO:0000313" key="3">
    <source>
        <dbReference type="Proteomes" id="UP001212152"/>
    </source>
</evidence>
<feature type="region of interest" description="Disordered" evidence="1">
    <location>
        <begin position="1"/>
        <end position="171"/>
    </location>
</feature>
<dbReference type="Proteomes" id="UP001212152">
    <property type="component" value="Unassembled WGS sequence"/>
</dbReference>
<sequence length="435" mass="47632">MSSVSREKVLGPDNAQPESVRPIDDFGESEPPPSSPQQGGDNSPERIETPWGTTNPAKRKFASPSDDGPRKRLRSVSADSLRLCSSESPLASRRILPVRKRARQPSSSKEYFRLSLPSSPLSLRSRPSSPICATDPLVAPETLGDLGLDYDDHEPSGYESDESDAPINESQGTFAAELSCMRINPSSLDSVADFAAELCGLNLDRQDDPSEDTSAADRLDSQVDTMNKDDGSDTDSADNADSSDKIETPLQLTQPLESPSIGHTPKEELRSLNVSPKSNLDIKPTPERPFKRERESPAKSDAETKSALEYHSKDENETESENVSTREIKVETRTKSVCETKAAKVEPLSELKPANVNERTYECKRASSSPCKKIEDGTCSDDLLTFTAEVLDKHISWNDPAAIVNNIKPAIPLSRELKHLVHGKDEVSFNDLVCN</sequence>
<feature type="compositionally biased region" description="Basic and acidic residues" evidence="1">
    <location>
        <begin position="1"/>
        <end position="10"/>
    </location>
</feature>
<organism evidence="2 3">
    <name type="scientific">Geranomyces variabilis</name>
    <dbReference type="NCBI Taxonomy" id="109894"/>
    <lineage>
        <taxon>Eukaryota</taxon>
        <taxon>Fungi</taxon>
        <taxon>Fungi incertae sedis</taxon>
        <taxon>Chytridiomycota</taxon>
        <taxon>Chytridiomycota incertae sedis</taxon>
        <taxon>Chytridiomycetes</taxon>
        <taxon>Spizellomycetales</taxon>
        <taxon>Powellomycetaceae</taxon>
        <taxon>Geranomyces</taxon>
    </lineage>
</organism>
<name>A0AAD5XQI0_9FUNG</name>
<dbReference type="EMBL" id="JADGJQ010000006">
    <property type="protein sequence ID" value="KAJ3183533.1"/>
    <property type="molecule type" value="Genomic_DNA"/>
</dbReference>
<comment type="caution">
    <text evidence="2">The sequence shown here is derived from an EMBL/GenBank/DDBJ whole genome shotgun (WGS) entry which is preliminary data.</text>
</comment>
<reference evidence="2" key="1">
    <citation type="submission" date="2020-05" db="EMBL/GenBank/DDBJ databases">
        <title>Phylogenomic resolution of chytrid fungi.</title>
        <authorList>
            <person name="Stajich J.E."/>
            <person name="Amses K."/>
            <person name="Simmons R."/>
            <person name="Seto K."/>
            <person name="Myers J."/>
            <person name="Bonds A."/>
            <person name="Quandt C.A."/>
            <person name="Barry K."/>
            <person name="Liu P."/>
            <person name="Grigoriev I."/>
            <person name="Longcore J.E."/>
            <person name="James T.Y."/>
        </authorList>
    </citation>
    <scope>NUCLEOTIDE SEQUENCE</scope>
    <source>
        <strain evidence="2">JEL0379</strain>
    </source>
</reference>
<proteinExistence type="predicted"/>
<evidence type="ECO:0000313" key="2">
    <source>
        <dbReference type="EMBL" id="KAJ3183533.1"/>
    </source>
</evidence>